<dbReference type="Proteomes" id="UP001597343">
    <property type="component" value="Unassembled WGS sequence"/>
</dbReference>
<dbReference type="EMBL" id="JBHUIO010000002">
    <property type="protein sequence ID" value="MFD2169317.1"/>
    <property type="molecule type" value="Genomic_DNA"/>
</dbReference>
<dbReference type="InterPro" id="IPR007487">
    <property type="entry name" value="ABC_transpt-TYRBP-like"/>
</dbReference>
<feature type="signal peptide" evidence="1">
    <location>
        <begin position="1"/>
        <end position="19"/>
    </location>
</feature>
<dbReference type="SUPFAM" id="SSF53822">
    <property type="entry name" value="Periplasmic binding protein-like I"/>
    <property type="match status" value="1"/>
</dbReference>
<dbReference type="PANTHER" id="PTHR35271:SF1">
    <property type="entry name" value="ABC TRANSPORTER, SUBSTRATE-BINDING LIPOPROTEIN"/>
    <property type="match status" value="1"/>
</dbReference>
<dbReference type="PANTHER" id="PTHR35271">
    <property type="entry name" value="ABC TRANSPORTER, SUBSTRATE-BINDING LIPOPROTEIN-RELATED"/>
    <property type="match status" value="1"/>
</dbReference>
<keyword evidence="1" id="KW-0732">Signal</keyword>
<evidence type="ECO:0000256" key="1">
    <source>
        <dbReference type="SAM" id="SignalP"/>
    </source>
</evidence>
<comment type="caution">
    <text evidence="2">The sequence shown here is derived from an EMBL/GenBank/DDBJ whole genome shotgun (WGS) entry which is preliminary data.</text>
</comment>
<evidence type="ECO:0000313" key="3">
    <source>
        <dbReference type="Proteomes" id="UP001597343"/>
    </source>
</evidence>
<organism evidence="2 3">
    <name type="scientific">Tumebacillus lipolyticus</name>
    <dbReference type="NCBI Taxonomy" id="1280370"/>
    <lineage>
        <taxon>Bacteria</taxon>
        <taxon>Bacillati</taxon>
        <taxon>Bacillota</taxon>
        <taxon>Bacilli</taxon>
        <taxon>Bacillales</taxon>
        <taxon>Alicyclobacillaceae</taxon>
        <taxon>Tumebacillus</taxon>
    </lineage>
</organism>
<gene>
    <name evidence="2" type="ORF">ACFSOY_04685</name>
</gene>
<protein>
    <submittedName>
        <fullName evidence="2">ABC transporter substrate-binding protein</fullName>
    </submittedName>
</protein>
<reference evidence="3" key="1">
    <citation type="journal article" date="2019" name="Int. J. Syst. Evol. Microbiol.">
        <title>The Global Catalogue of Microorganisms (GCM) 10K type strain sequencing project: providing services to taxonomists for standard genome sequencing and annotation.</title>
        <authorList>
            <consortium name="The Broad Institute Genomics Platform"/>
            <consortium name="The Broad Institute Genome Sequencing Center for Infectious Disease"/>
            <person name="Wu L."/>
            <person name="Ma J."/>
        </authorList>
    </citation>
    <scope>NUCLEOTIDE SEQUENCE [LARGE SCALE GENOMIC DNA]</scope>
    <source>
        <strain evidence="3">CGMCC 1.13574</strain>
    </source>
</reference>
<keyword evidence="3" id="KW-1185">Reference proteome</keyword>
<dbReference type="CDD" id="cd06325">
    <property type="entry name" value="PBP1_ABC_unchar_transporter"/>
    <property type="match status" value="1"/>
</dbReference>
<dbReference type="PROSITE" id="PS51257">
    <property type="entry name" value="PROKAR_LIPOPROTEIN"/>
    <property type="match status" value="1"/>
</dbReference>
<dbReference type="Pfam" id="PF04392">
    <property type="entry name" value="ABC_sub_bind"/>
    <property type="match status" value="1"/>
</dbReference>
<feature type="chain" id="PRO_5046479994" evidence="1">
    <location>
        <begin position="20"/>
        <end position="331"/>
    </location>
</feature>
<name>A0ABW4ZTI9_9BACL</name>
<sequence>MWKKLLLMTGSLLMLTACSAPGSGGGVVKVGITQLIEHPSLDATRAGFVEALQEAGYREGVNLELDVQNAQGDLSNNAMIAQKFAMEGEDLVFAISTPSTQAAAMAIKDIPVLFTAVTDPLGAKLVKSLDNPSRNVTGTSDTHPEAAKRMVQSMREFFPQAKAVGIVYNSGEQNSVVSVQEVRQALAASGLRAVEVSVSNSSEVKQAVDSLVGRCDLLFVPKDNTVVTALESMIKVADEQKLPLFVSESDSLQRGGFAGYVVDYHQLGKQTGRMAVEILKNGKQPKDLPVGIPGELTLAINERTAAAQGIAITEQMKQAAKLLGGSNPEEK</sequence>
<accession>A0ABW4ZTI9</accession>
<dbReference type="RefSeq" id="WP_386044362.1">
    <property type="nucleotide sequence ID" value="NZ_JBHUIO010000002.1"/>
</dbReference>
<evidence type="ECO:0000313" key="2">
    <source>
        <dbReference type="EMBL" id="MFD2169317.1"/>
    </source>
</evidence>
<proteinExistence type="predicted"/>
<dbReference type="InterPro" id="IPR028082">
    <property type="entry name" value="Peripla_BP_I"/>
</dbReference>
<dbReference type="Gene3D" id="3.40.50.2300">
    <property type="match status" value="2"/>
</dbReference>